<evidence type="ECO:0000313" key="2">
    <source>
        <dbReference type="EMBL" id="MTW35189.1"/>
    </source>
</evidence>
<comment type="caution">
    <text evidence="2">The sequence shown here is derived from an EMBL/GenBank/DDBJ whole genome shotgun (WGS) entry which is preliminary data.</text>
</comment>
<dbReference type="InterPro" id="IPR003961">
    <property type="entry name" value="FN3_dom"/>
</dbReference>
<accession>A0ABW9SY40</accession>
<dbReference type="InterPro" id="IPR038255">
    <property type="entry name" value="PBS_linker_sf"/>
</dbReference>
<reference evidence="2 3" key="1">
    <citation type="submission" date="2019-11" db="EMBL/GenBank/DDBJ databases">
        <title>Type strains purchased from KCTC, JCM and DSMZ.</title>
        <authorList>
            <person name="Lu H."/>
        </authorList>
    </citation>
    <scope>NUCLEOTIDE SEQUENCE [LARGE SCALE GENOMIC DNA]</scope>
    <source>
        <strain evidence="2 3">DSM 103461</strain>
    </source>
</reference>
<evidence type="ECO:0000313" key="3">
    <source>
        <dbReference type="Proteomes" id="UP000735592"/>
    </source>
</evidence>
<feature type="domain" description="Fibronectin type-III" evidence="1">
    <location>
        <begin position="336"/>
        <end position="427"/>
    </location>
</feature>
<dbReference type="PROSITE" id="PS50853">
    <property type="entry name" value="FN3"/>
    <property type="match status" value="1"/>
</dbReference>
<dbReference type="Gene3D" id="1.10.3130.20">
    <property type="entry name" value="Phycobilisome linker domain"/>
    <property type="match status" value="1"/>
</dbReference>
<organism evidence="2 3">
    <name type="scientific">Pseudoduganella danionis</name>
    <dbReference type="NCBI Taxonomy" id="1890295"/>
    <lineage>
        <taxon>Bacteria</taxon>
        <taxon>Pseudomonadati</taxon>
        <taxon>Pseudomonadota</taxon>
        <taxon>Betaproteobacteria</taxon>
        <taxon>Burkholderiales</taxon>
        <taxon>Oxalobacteraceae</taxon>
        <taxon>Telluria group</taxon>
        <taxon>Pseudoduganella</taxon>
    </lineage>
</organism>
<proteinExistence type="predicted"/>
<protein>
    <submittedName>
        <fullName evidence="2">DUF4214 domain-containing protein</fullName>
    </submittedName>
</protein>
<dbReference type="Proteomes" id="UP000735592">
    <property type="component" value="Unassembled WGS sequence"/>
</dbReference>
<name>A0ABW9SY40_9BURK</name>
<dbReference type="EMBL" id="WNKW01000008">
    <property type="protein sequence ID" value="MTW35189.1"/>
    <property type="molecule type" value="Genomic_DNA"/>
</dbReference>
<dbReference type="InterPro" id="IPR025282">
    <property type="entry name" value="DUF4214"/>
</dbReference>
<dbReference type="Pfam" id="PF13946">
    <property type="entry name" value="DUF4214"/>
    <property type="match status" value="1"/>
</dbReference>
<dbReference type="SUPFAM" id="SSF49265">
    <property type="entry name" value="Fibronectin type III"/>
    <property type="match status" value="1"/>
</dbReference>
<dbReference type="PROSITE" id="PS51257">
    <property type="entry name" value="PROKAR_LIPOPROTEIN"/>
    <property type="match status" value="1"/>
</dbReference>
<keyword evidence="3" id="KW-1185">Reference proteome</keyword>
<evidence type="ECO:0000259" key="1">
    <source>
        <dbReference type="PROSITE" id="PS50853"/>
    </source>
</evidence>
<dbReference type="SUPFAM" id="SSF55486">
    <property type="entry name" value="Metalloproteases ('zincins'), catalytic domain"/>
    <property type="match status" value="1"/>
</dbReference>
<dbReference type="InterPro" id="IPR036116">
    <property type="entry name" value="FN3_sf"/>
</dbReference>
<dbReference type="RefSeq" id="WP_155436535.1">
    <property type="nucleotide sequence ID" value="NZ_JBHLXK010000007.1"/>
</dbReference>
<dbReference type="CDD" id="cd00063">
    <property type="entry name" value="FN3"/>
    <property type="match status" value="1"/>
</dbReference>
<sequence length="637" mass="66705">MSNKFAIMLMPLILSACGSGEPPAPAQARTAMQARLAPSAAVASADFTQIVQMVYVGYFGRPADPAGLAFYAQLYASNGAPSSFRTFSDSYASNPVVRLAIDTLANSQESRELYPGNSDVFITAIYRNLFNRTPDSAGLQYWTQLLDAGTITRGGAALAIMAGAVSSDLEIIDNKTVLATSFTATLNTPARIATYNGMSANIEVRDALQKVATRKDALTQSQVLEELVRARLAAAPPAGAPAAPIIGTALAGDGLAILPFTAPAAGAQLVMNYNAICIGDGSVKWSAALTSPAIITGLPNGVPHTCAIQASNSAGTGPVSTSVTITPAATASLWSAPSNLRATGLATSSAGRAFLEFTPPPRVDNALPAGYLASCSSNGELRYGYGDSARIVVEGLRNSTQYRCAVRALGPGMGPESASVPVDIPAANNNTIRFVYAIPADRSYNPSWFRAIQAAAPDLQQWYKSQLGGASFTVAAIEPQICMLPSPSSAYFSTNTWNTVSNDLRTYCGLDYSRSDIDWIVYADVLHDVNTPGRLGAGTSGLAMLPRQDLEGLGGAPCTVSDEGVTYCFPQTRWLGGAVHEIAHTLGVPHPAGCDSGLPACDSQAANSIMWAGYTNYPNSYFVAESKASLLNSRFIR</sequence>
<gene>
    <name evidence="2" type="ORF">GM655_20525</name>
</gene>